<feature type="compositionally biased region" description="Basic and acidic residues" evidence="1">
    <location>
        <begin position="55"/>
        <end position="65"/>
    </location>
</feature>
<keyword evidence="3" id="KW-1185">Reference proteome</keyword>
<sequence>MLLPLFSTNAQRPITRRRVSLTMYLEKANKVCRRRKSRFANEYVHEHLHEGHLPPAEHLKLRYDNGDDDNEDDDDNDDGFQCT</sequence>
<feature type="region of interest" description="Disordered" evidence="1">
    <location>
        <begin position="55"/>
        <end position="83"/>
    </location>
</feature>
<gene>
    <name evidence="2" type="ORF">V1478_009137</name>
</gene>
<organism evidence="2 3">
    <name type="scientific">Vespula squamosa</name>
    <name type="common">Southern yellow jacket</name>
    <name type="synonym">Wasp</name>
    <dbReference type="NCBI Taxonomy" id="30214"/>
    <lineage>
        <taxon>Eukaryota</taxon>
        <taxon>Metazoa</taxon>
        <taxon>Ecdysozoa</taxon>
        <taxon>Arthropoda</taxon>
        <taxon>Hexapoda</taxon>
        <taxon>Insecta</taxon>
        <taxon>Pterygota</taxon>
        <taxon>Neoptera</taxon>
        <taxon>Endopterygota</taxon>
        <taxon>Hymenoptera</taxon>
        <taxon>Apocrita</taxon>
        <taxon>Aculeata</taxon>
        <taxon>Vespoidea</taxon>
        <taxon>Vespidae</taxon>
        <taxon>Vespinae</taxon>
        <taxon>Vespula</taxon>
    </lineage>
</organism>
<evidence type="ECO:0000313" key="2">
    <source>
        <dbReference type="EMBL" id="KAL2722274.1"/>
    </source>
</evidence>
<dbReference type="AlphaFoldDB" id="A0ABD2ANU2"/>
<protein>
    <submittedName>
        <fullName evidence="2">Uncharacterized protein</fullName>
    </submittedName>
</protein>
<proteinExistence type="predicted"/>
<evidence type="ECO:0000313" key="3">
    <source>
        <dbReference type="Proteomes" id="UP001607302"/>
    </source>
</evidence>
<evidence type="ECO:0000256" key="1">
    <source>
        <dbReference type="SAM" id="MobiDB-lite"/>
    </source>
</evidence>
<name>A0ABD2ANU2_VESSQ</name>
<dbReference type="Proteomes" id="UP001607302">
    <property type="component" value="Unassembled WGS sequence"/>
</dbReference>
<dbReference type="EMBL" id="JAUDFV010000141">
    <property type="protein sequence ID" value="KAL2722274.1"/>
    <property type="molecule type" value="Genomic_DNA"/>
</dbReference>
<comment type="caution">
    <text evidence="2">The sequence shown here is derived from an EMBL/GenBank/DDBJ whole genome shotgun (WGS) entry which is preliminary data.</text>
</comment>
<accession>A0ABD2ANU2</accession>
<feature type="compositionally biased region" description="Acidic residues" evidence="1">
    <location>
        <begin position="66"/>
        <end position="83"/>
    </location>
</feature>
<reference evidence="2 3" key="1">
    <citation type="journal article" date="2024" name="Ann. Entomol. Soc. Am.">
        <title>Genomic analyses of the southern and eastern yellowjacket wasps (Hymenoptera: Vespidae) reveal evolutionary signatures of social life.</title>
        <authorList>
            <person name="Catto M.A."/>
            <person name="Caine P.B."/>
            <person name="Orr S.E."/>
            <person name="Hunt B.G."/>
            <person name="Goodisman M.A.D."/>
        </authorList>
    </citation>
    <scope>NUCLEOTIDE SEQUENCE [LARGE SCALE GENOMIC DNA]</scope>
    <source>
        <strain evidence="2">233</strain>
        <tissue evidence="2">Head and thorax</tissue>
    </source>
</reference>